<dbReference type="Pfam" id="PF04273">
    <property type="entry name" value="BLH_phosphatase"/>
    <property type="match status" value="1"/>
</dbReference>
<dbReference type="NCBIfam" id="TIGR01244">
    <property type="entry name" value="TIGR01244 family sulfur transferase"/>
    <property type="match status" value="1"/>
</dbReference>
<dbReference type="EMBL" id="JAGJCF010000011">
    <property type="protein sequence ID" value="MBP0616891.1"/>
    <property type="molecule type" value="Genomic_DNA"/>
</dbReference>
<feature type="domain" description="Beta-lactamase hydrolase-like protein phosphatase-like" evidence="1">
    <location>
        <begin position="5"/>
        <end position="110"/>
    </location>
</feature>
<proteinExistence type="predicted"/>
<gene>
    <name evidence="2" type="ORF">J6595_14995</name>
</gene>
<reference evidence="2 3" key="1">
    <citation type="submission" date="2021-04" db="EMBL/GenBank/DDBJ databases">
        <title>Whole genome sequence of Jiella sp. KSK16Y-1.</title>
        <authorList>
            <person name="Tuo L."/>
        </authorList>
    </citation>
    <scope>NUCLEOTIDE SEQUENCE [LARGE SCALE GENOMIC DNA]</scope>
    <source>
        <strain evidence="2 3">KSK16Y-1</strain>
    </source>
</reference>
<dbReference type="InterPro" id="IPR005939">
    <property type="entry name" value="BLH_phosphatase-like"/>
</dbReference>
<sequence>MNAKPLTDQLSVRDQVEPGEIAGLKAEGFRAIIVNRPDGEGPGQPSFAEIEQAAKAAGMEARYIPAVIGQITEADVAAFSAAMEELPKPVAAFCKSGLRSTTLWALSEAGKRPVPDILQRARSAGYDLSGIAERLAKG</sequence>
<dbReference type="CDD" id="cd14503">
    <property type="entry name" value="PTP-bact"/>
    <property type="match status" value="1"/>
</dbReference>
<dbReference type="InterPro" id="IPR029021">
    <property type="entry name" value="Prot-tyrosine_phosphatase-like"/>
</dbReference>
<dbReference type="RefSeq" id="WP_209595383.1">
    <property type="nucleotide sequence ID" value="NZ_JAGJCF010000011.1"/>
</dbReference>
<evidence type="ECO:0000313" key="3">
    <source>
        <dbReference type="Proteomes" id="UP000678276"/>
    </source>
</evidence>
<evidence type="ECO:0000313" key="2">
    <source>
        <dbReference type="EMBL" id="MBP0616891.1"/>
    </source>
</evidence>
<dbReference type="Gene3D" id="3.90.190.10">
    <property type="entry name" value="Protein tyrosine phosphatase superfamily"/>
    <property type="match status" value="1"/>
</dbReference>
<dbReference type="Proteomes" id="UP000678276">
    <property type="component" value="Unassembled WGS sequence"/>
</dbReference>
<organism evidence="2 3">
    <name type="scientific">Jiella mangrovi</name>
    <dbReference type="NCBI Taxonomy" id="2821407"/>
    <lineage>
        <taxon>Bacteria</taxon>
        <taxon>Pseudomonadati</taxon>
        <taxon>Pseudomonadota</taxon>
        <taxon>Alphaproteobacteria</taxon>
        <taxon>Hyphomicrobiales</taxon>
        <taxon>Aurantimonadaceae</taxon>
        <taxon>Jiella</taxon>
    </lineage>
</organism>
<evidence type="ECO:0000259" key="1">
    <source>
        <dbReference type="Pfam" id="PF04273"/>
    </source>
</evidence>
<name>A0ABS4BJL2_9HYPH</name>
<keyword evidence="3" id="KW-1185">Reference proteome</keyword>
<comment type="caution">
    <text evidence="2">The sequence shown here is derived from an EMBL/GenBank/DDBJ whole genome shotgun (WGS) entry which is preliminary data.</text>
</comment>
<protein>
    <submittedName>
        <fullName evidence="2">TIGR01244 family phosphatase</fullName>
    </submittedName>
</protein>
<accession>A0ABS4BJL2</accession>